<dbReference type="Proteomes" id="UP001174694">
    <property type="component" value="Unassembled WGS sequence"/>
</dbReference>
<evidence type="ECO:0000313" key="3">
    <source>
        <dbReference type="Proteomes" id="UP001174694"/>
    </source>
</evidence>
<sequence>MDLRLGLAAELGRSDMSWDQAWAFRPGAEDPLLHAGEGSDIVCEDDDGSEVLNVESGTKCWTYGPDPLAEDTIEPSRLHLTGREET</sequence>
<organism evidence="2 3">
    <name type="scientific">Pleurostoma richardsiae</name>
    <dbReference type="NCBI Taxonomy" id="41990"/>
    <lineage>
        <taxon>Eukaryota</taxon>
        <taxon>Fungi</taxon>
        <taxon>Dikarya</taxon>
        <taxon>Ascomycota</taxon>
        <taxon>Pezizomycotina</taxon>
        <taxon>Sordariomycetes</taxon>
        <taxon>Sordariomycetidae</taxon>
        <taxon>Calosphaeriales</taxon>
        <taxon>Pleurostomataceae</taxon>
        <taxon>Pleurostoma</taxon>
    </lineage>
</organism>
<gene>
    <name evidence="2" type="ORF">NKR23_g1160</name>
</gene>
<comment type="caution">
    <text evidence="2">The sequence shown here is derived from an EMBL/GenBank/DDBJ whole genome shotgun (WGS) entry which is preliminary data.</text>
</comment>
<feature type="compositionally biased region" description="Basic and acidic residues" evidence="1">
    <location>
        <begin position="74"/>
        <end position="86"/>
    </location>
</feature>
<accession>A0AA38SCS1</accession>
<keyword evidence="3" id="KW-1185">Reference proteome</keyword>
<protein>
    <submittedName>
        <fullName evidence="2">Uncharacterized protein</fullName>
    </submittedName>
</protein>
<feature type="region of interest" description="Disordered" evidence="1">
    <location>
        <begin position="65"/>
        <end position="86"/>
    </location>
</feature>
<evidence type="ECO:0000256" key="1">
    <source>
        <dbReference type="SAM" id="MobiDB-lite"/>
    </source>
</evidence>
<dbReference type="EMBL" id="JANBVO010000002">
    <property type="protein sequence ID" value="KAJ9156057.1"/>
    <property type="molecule type" value="Genomic_DNA"/>
</dbReference>
<name>A0AA38SCS1_9PEZI</name>
<evidence type="ECO:0000313" key="2">
    <source>
        <dbReference type="EMBL" id="KAJ9156057.1"/>
    </source>
</evidence>
<proteinExistence type="predicted"/>
<dbReference type="AlphaFoldDB" id="A0AA38SCS1"/>
<reference evidence="2" key="1">
    <citation type="submission" date="2022-07" db="EMBL/GenBank/DDBJ databases">
        <title>Fungi with potential for degradation of polypropylene.</title>
        <authorList>
            <person name="Gostincar C."/>
        </authorList>
    </citation>
    <scope>NUCLEOTIDE SEQUENCE</scope>
    <source>
        <strain evidence="2">EXF-13308</strain>
    </source>
</reference>